<name>A0A8J7C3F9_9BACT</name>
<dbReference type="InterPro" id="IPR036249">
    <property type="entry name" value="Thioredoxin-like_sf"/>
</dbReference>
<dbReference type="InterPro" id="IPR011990">
    <property type="entry name" value="TPR-like_helical_dom_sf"/>
</dbReference>
<dbReference type="SUPFAM" id="SSF48452">
    <property type="entry name" value="TPR-like"/>
    <property type="match status" value="1"/>
</dbReference>
<protein>
    <recommendedName>
        <fullName evidence="3">Thioredoxin domain-containing protein</fullName>
    </recommendedName>
</protein>
<reference evidence="1 2" key="1">
    <citation type="submission" date="2020-08" db="EMBL/GenBank/DDBJ databases">
        <title>Acidobacteriota in marine sediments use diverse sulfur dissimilation pathways.</title>
        <authorList>
            <person name="Wasmund K."/>
        </authorList>
    </citation>
    <scope>NUCLEOTIDE SEQUENCE [LARGE SCALE GENOMIC DNA]</scope>
    <source>
        <strain evidence="1">MAG AM4</strain>
    </source>
</reference>
<proteinExistence type="predicted"/>
<dbReference type="InterPro" id="IPR019734">
    <property type="entry name" value="TPR_rpt"/>
</dbReference>
<evidence type="ECO:0008006" key="3">
    <source>
        <dbReference type="Google" id="ProtNLM"/>
    </source>
</evidence>
<dbReference type="Gene3D" id="3.40.30.10">
    <property type="entry name" value="Glutaredoxin"/>
    <property type="match status" value="1"/>
</dbReference>
<dbReference type="SUPFAM" id="SSF52833">
    <property type="entry name" value="Thioredoxin-like"/>
    <property type="match status" value="1"/>
</dbReference>
<sequence>MDENKEFRNAIHEASIFLLLDAEKGEGESLAEKFGVTGYPTYMVLNAAGETVDRWIGYGDPDSFLASLQGAVNDPSTVAEKFARYEASPNACDAEKLGDIYSAERDPEKALAMYRSADELDTESNASLTAKIFHTLAGGFFSETFSLEEITTGADAVLAIDGDDNTMNLVQVASMMGMIGGRAGQPDLSRPYLMAALEATEGTQHEGMIKARRELLLEKALHIDNDLETAVQLKRDSMPEGWKDSPDDLNNFAWWCFENKVNLEQAEKMARSATELAEPGQEKAMVLDTLAEICNELGNCGEAVALMQSALEEDPENEYFQKQLERFQDLLGQDNRT</sequence>
<dbReference type="AlphaFoldDB" id="A0A8J7C3F9"/>
<dbReference type="Gene3D" id="1.25.40.10">
    <property type="entry name" value="Tetratricopeptide repeat domain"/>
    <property type="match status" value="1"/>
</dbReference>
<accession>A0A8J7C3F9</accession>
<dbReference type="Pfam" id="PF13181">
    <property type="entry name" value="TPR_8"/>
    <property type="match status" value="1"/>
</dbReference>
<organism evidence="1 2">
    <name type="scientific">Candidatus Polarisedimenticola svalbardensis</name>
    <dbReference type="NCBI Taxonomy" id="2886004"/>
    <lineage>
        <taxon>Bacteria</taxon>
        <taxon>Pseudomonadati</taxon>
        <taxon>Acidobacteriota</taxon>
        <taxon>Candidatus Polarisedimenticolia</taxon>
        <taxon>Candidatus Polarisedimenticolales</taxon>
        <taxon>Candidatus Polarisedimenticolaceae</taxon>
        <taxon>Candidatus Polarisedimenticola</taxon>
    </lineage>
</organism>
<dbReference type="EMBL" id="JACXWD010000059">
    <property type="protein sequence ID" value="MBD3869106.1"/>
    <property type="molecule type" value="Genomic_DNA"/>
</dbReference>
<comment type="caution">
    <text evidence="1">The sequence shown here is derived from an EMBL/GenBank/DDBJ whole genome shotgun (WGS) entry which is preliminary data.</text>
</comment>
<evidence type="ECO:0000313" key="2">
    <source>
        <dbReference type="Proteomes" id="UP000648239"/>
    </source>
</evidence>
<evidence type="ECO:0000313" key="1">
    <source>
        <dbReference type="EMBL" id="MBD3869106.1"/>
    </source>
</evidence>
<dbReference type="Proteomes" id="UP000648239">
    <property type="component" value="Unassembled WGS sequence"/>
</dbReference>
<gene>
    <name evidence="1" type="ORF">IFK94_13370</name>
</gene>